<evidence type="ECO:0000313" key="2">
    <source>
        <dbReference type="Proteomes" id="UP000287547"/>
    </source>
</evidence>
<organism evidence="1 2">
    <name type="scientific">Kibdelosporangium aridum</name>
    <dbReference type="NCBI Taxonomy" id="2030"/>
    <lineage>
        <taxon>Bacteria</taxon>
        <taxon>Bacillati</taxon>
        <taxon>Actinomycetota</taxon>
        <taxon>Actinomycetes</taxon>
        <taxon>Pseudonocardiales</taxon>
        <taxon>Pseudonocardiaceae</taxon>
        <taxon>Kibdelosporangium</taxon>
    </lineage>
</organism>
<name>A0A428Y370_KIBAR</name>
<protein>
    <submittedName>
        <fullName evidence="1">Uncharacterized protein</fullName>
    </submittedName>
</protein>
<dbReference type="RefSeq" id="WP_037276231.1">
    <property type="nucleotide sequence ID" value="NZ_QHKI01000109.1"/>
</dbReference>
<reference evidence="1 2" key="1">
    <citation type="submission" date="2018-05" db="EMBL/GenBank/DDBJ databases">
        <title>Evolution of GPA BGCs.</title>
        <authorList>
            <person name="Waglechner N."/>
            <person name="Wright G.D."/>
        </authorList>
    </citation>
    <scope>NUCLEOTIDE SEQUENCE [LARGE SCALE GENOMIC DNA]</scope>
    <source>
        <strain evidence="1 2">A82846</strain>
    </source>
</reference>
<comment type="caution">
    <text evidence="1">The sequence shown here is derived from an EMBL/GenBank/DDBJ whole genome shotgun (WGS) entry which is preliminary data.</text>
</comment>
<dbReference type="Proteomes" id="UP000287547">
    <property type="component" value="Unassembled WGS sequence"/>
</dbReference>
<dbReference type="EMBL" id="QHKI01000109">
    <property type="protein sequence ID" value="RSM62009.1"/>
    <property type="molecule type" value="Genomic_DNA"/>
</dbReference>
<accession>A0A428Y370</accession>
<proteinExistence type="predicted"/>
<sequence>MQELTLLLNVRCSSTAPEGLDCTTQAQQIAAVAVAIRQNIETGPDSVRFHEAVQIINRLNSVPQDRMADPSAQQQVLGIGAALQSWLSSSLAQ</sequence>
<dbReference type="AlphaFoldDB" id="A0A428Y370"/>
<evidence type="ECO:0000313" key="1">
    <source>
        <dbReference type="EMBL" id="RSM62009.1"/>
    </source>
</evidence>
<gene>
    <name evidence="1" type="ORF">DMH04_53305</name>
</gene>